<dbReference type="EMBL" id="UOGI01000075">
    <property type="protein sequence ID" value="VAX30526.1"/>
    <property type="molecule type" value="Genomic_DNA"/>
</dbReference>
<keyword evidence="3 5" id="KW-1133">Transmembrane helix</keyword>
<feature type="transmembrane region" description="Helical" evidence="5">
    <location>
        <begin position="232"/>
        <end position="252"/>
    </location>
</feature>
<keyword evidence="2 5" id="KW-0812">Transmembrane</keyword>
<feature type="domain" description="Major facilitator superfamily (MFS) profile" evidence="6">
    <location>
        <begin position="12"/>
        <end position="406"/>
    </location>
</feature>
<feature type="transmembrane region" description="Helical" evidence="5">
    <location>
        <begin position="170"/>
        <end position="190"/>
    </location>
</feature>
<reference evidence="7" key="1">
    <citation type="submission" date="2018-06" db="EMBL/GenBank/DDBJ databases">
        <authorList>
            <person name="Zhirakovskaya E."/>
        </authorList>
    </citation>
    <scope>NUCLEOTIDE SEQUENCE</scope>
</reference>
<dbReference type="Pfam" id="PF07690">
    <property type="entry name" value="MFS_1"/>
    <property type="match status" value="1"/>
</dbReference>
<dbReference type="InterPro" id="IPR005829">
    <property type="entry name" value="Sugar_transporter_CS"/>
</dbReference>
<feature type="transmembrane region" description="Helical" evidence="5">
    <location>
        <begin position="36"/>
        <end position="56"/>
    </location>
</feature>
<dbReference type="CDD" id="cd17370">
    <property type="entry name" value="MFS_MJ1317_like"/>
    <property type="match status" value="1"/>
</dbReference>
<evidence type="ECO:0000256" key="5">
    <source>
        <dbReference type="SAM" id="Phobius"/>
    </source>
</evidence>
<feature type="transmembrane region" description="Helical" evidence="5">
    <location>
        <begin position="264"/>
        <end position="282"/>
    </location>
</feature>
<evidence type="ECO:0000259" key="6">
    <source>
        <dbReference type="PROSITE" id="PS50850"/>
    </source>
</evidence>
<dbReference type="GO" id="GO:0016020">
    <property type="term" value="C:membrane"/>
    <property type="evidence" value="ECO:0007669"/>
    <property type="project" value="UniProtKB-SubCell"/>
</dbReference>
<dbReference type="SUPFAM" id="SSF103473">
    <property type="entry name" value="MFS general substrate transporter"/>
    <property type="match status" value="1"/>
</dbReference>
<gene>
    <name evidence="7" type="ORF">MNBD_NITROSPIRAE03-415</name>
</gene>
<sequence length="409" mass="44554">MKKSILRNISPTVIALGAVSFLTDLSSEMIYPLLPLFLTTVLGAGAFAIGLIEGIAEMTASVFKIISGYLTDRSGRRKPYVVWGYTLSSLARPVIGLVRLWPLVLVIRFIDRIGKGVRTSPRDALIADVTDLRFRGWAYGFHRAMDHAGAIAGPLVAVLLLKGFDVSLRSVFLLSALPAAVVVLIVMIFVKERRPVRATAGAVDSESGEKVEAPPRIPEHGTGHGSLKDFRLFMFAVVIFTLGNSTDAFLLLRLNHAGVDGTGVALLWSAFHIVKMSSTLLGGKISDRVGRKPMVITGWIYYAVIYLLFAFFETRGALITTFLLYGVYFGLTEPVERAWVASLVPQRLMGRAFGYYNGAVGIASLPASLIFGLIWQKWGYEYAFVTGGLFALLGCVLISGVKEERRAGV</sequence>
<name>A0A3B1CJ75_9ZZZZ</name>
<dbReference type="InterPro" id="IPR011701">
    <property type="entry name" value="MFS"/>
</dbReference>
<evidence type="ECO:0000256" key="4">
    <source>
        <dbReference type="ARBA" id="ARBA00023136"/>
    </source>
</evidence>
<feature type="transmembrane region" description="Helical" evidence="5">
    <location>
        <begin position="294"/>
        <end position="312"/>
    </location>
</feature>
<comment type="subcellular location">
    <subcellularLocation>
        <location evidence="1">Membrane</location>
        <topology evidence="1">Multi-pass membrane protein</topology>
    </subcellularLocation>
</comment>
<evidence type="ECO:0000256" key="3">
    <source>
        <dbReference type="ARBA" id="ARBA00022989"/>
    </source>
</evidence>
<dbReference type="PROSITE" id="PS00216">
    <property type="entry name" value="SUGAR_TRANSPORT_1"/>
    <property type="match status" value="1"/>
</dbReference>
<dbReference type="AlphaFoldDB" id="A0A3B1CJ75"/>
<dbReference type="PROSITE" id="PS50850">
    <property type="entry name" value="MFS"/>
    <property type="match status" value="1"/>
</dbReference>
<dbReference type="PANTHER" id="PTHR23518:SF2">
    <property type="entry name" value="MAJOR FACILITATOR SUPERFAMILY TRANSPORTER"/>
    <property type="match status" value="1"/>
</dbReference>
<dbReference type="InterPro" id="IPR020846">
    <property type="entry name" value="MFS_dom"/>
</dbReference>
<keyword evidence="4 5" id="KW-0472">Membrane</keyword>
<proteinExistence type="predicted"/>
<evidence type="ECO:0000256" key="2">
    <source>
        <dbReference type="ARBA" id="ARBA00022692"/>
    </source>
</evidence>
<evidence type="ECO:0000313" key="7">
    <source>
        <dbReference type="EMBL" id="VAX30526.1"/>
    </source>
</evidence>
<feature type="transmembrane region" description="Helical" evidence="5">
    <location>
        <begin position="355"/>
        <end position="376"/>
    </location>
</feature>
<dbReference type="Gene3D" id="1.20.1250.20">
    <property type="entry name" value="MFS general substrate transporter like domains"/>
    <property type="match status" value="2"/>
</dbReference>
<protein>
    <submittedName>
        <fullName evidence="7">Uncharacterized MFS-type transporter</fullName>
    </submittedName>
</protein>
<dbReference type="GO" id="GO:0022857">
    <property type="term" value="F:transmembrane transporter activity"/>
    <property type="evidence" value="ECO:0007669"/>
    <property type="project" value="InterPro"/>
</dbReference>
<dbReference type="PANTHER" id="PTHR23518">
    <property type="entry name" value="C-METHYLTRANSFERASE"/>
    <property type="match status" value="1"/>
</dbReference>
<evidence type="ECO:0000256" key="1">
    <source>
        <dbReference type="ARBA" id="ARBA00004141"/>
    </source>
</evidence>
<feature type="transmembrane region" description="Helical" evidence="5">
    <location>
        <begin position="144"/>
        <end position="164"/>
    </location>
</feature>
<organism evidence="7">
    <name type="scientific">hydrothermal vent metagenome</name>
    <dbReference type="NCBI Taxonomy" id="652676"/>
    <lineage>
        <taxon>unclassified sequences</taxon>
        <taxon>metagenomes</taxon>
        <taxon>ecological metagenomes</taxon>
    </lineage>
</organism>
<dbReference type="InterPro" id="IPR036259">
    <property type="entry name" value="MFS_trans_sf"/>
</dbReference>
<feature type="transmembrane region" description="Helical" evidence="5">
    <location>
        <begin position="318"/>
        <end position="335"/>
    </location>
</feature>
<feature type="transmembrane region" description="Helical" evidence="5">
    <location>
        <begin position="382"/>
        <end position="401"/>
    </location>
</feature>
<accession>A0A3B1CJ75</accession>